<proteinExistence type="inferred from homology"/>
<dbReference type="AlphaFoldDB" id="A0A1T2XJR8"/>
<keyword evidence="5" id="KW-0378">Hydrolase</keyword>
<accession>A0A1T2XJR8</accession>
<feature type="region of interest" description="Disordered" evidence="2">
    <location>
        <begin position="445"/>
        <end position="494"/>
    </location>
</feature>
<evidence type="ECO:0000256" key="1">
    <source>
        <dbReference type="ARBA" id="ARBA00093462"/>
    </source>
</evidence>
<feature type="domain" description="DnaB/C C-terminal" evidence="3">
    <location>
        <begin position="362"/>
        <end position="438"/>
    </location>
</feature>
<evidence type="ECO:0000259" key="3">
    <source>
        <dbReference type="Pfam" id="PF07261"/>
    </source>
</evidence>
<evidence type="ECO:0000259" key="4">
    <source>
        <dbReference type="Pfam" id="PF25888"/>
    </source>
</evidence>
<comment type="similarity">
    <text evidence="1">Belongs to the DnaB/DnaD family.</text>
</comment>
<keyword evidence="5" id="KW-0347">Helicase</keyword>
<dbReference type="GO" id="GO:0004386">
    <property type="term" value="F:helicase activity"/>
    <property type="evidence" value="ECO:0007669"/>
    <property type="project" value="UniProtKB-KW"/>
</dbReference>
<organism evidence="5 6">
    <name type="scientific">Paenibacillus selenitireducens</name>
    <dbReference type="NCBI Taxonomy" id="1324314"/>
    <lineage>
        <taxon>Bacteria</taxon>
        <taxon>Bacillati</taxon>
        <taxon>Bacillota</taxon>
        <taxon>Bacilli</taxon>
        <taxon>Bacillales</taxon>
        <taxon>Paenibacillaceae</taxon>
        <taxon>Paenibacillus</taxon>
    </lineage>
</organism>
<dbReference type="STRING" id="1324314.BVG16_04725"/>
<evidence type="ECO:0000313" key="5">
    <source>
        <dbReference type="EMBL" id="OPA80058.1"/>
    </source>
</evidence>
<evidence type="ECO:0000256" key="2">
    <source>
        <dbReference type="SAM" id="MobiDB-lite"/>
    </source>
</evidence>
<comment type="caution">
    <text evidence="5">The sequence shown here is derived from an EMBL/GenBank/DDBJ whole genome shotgun (WGS) entry which is preliminary data.</text>
</comment>
<feature type="domain" description="Replicative helicase loading/DNA remodeling protein DnaB N-terminal winged helix" evidence="4">
    <location>
        <begin position="26"/>
        <end position="185"/>
    </location>
</feature>
<protein>
    <submittedName>
        <fullName evidence="5">Helicase DnaB</fullName>
    </submittedName>
</protein>
<keyword evidence="5" id="KW-0547">Nucleotide-binding</keyword>
<dbReference type="InterPro" id="IPR058660">
    <property type="entry name" value="WHD_DnaB"/>
</dbReference>
<dbReference type="Pfam" id="PF07261">
    <property type="entry name" value="DnaB_2"/>
    <property type="match status" value="1"/>
</dbReference>
<dbReference type="Pfam" id="PF25888">
    <property type="entry name" value="WHD_DnaB"/>
    <property type="match status" value="1"/>
</dbReference>
<dbReference type="RefSeq" id="WP_078497403.1">
    <property type="nucleotide sequence ID" value="NZ_MSZX01000002.1"/>
</dbReference>
<keyword evidence="6" id="KW-1185">Reference proteome</keyword>
<name>A0A1T2XJR8_9BACL</name>
<sequence length="512" mass="59717">MKISNLLQFTEHHRYCTFREFSLSGLDMKMLSYIYQPMVGGLAISFYHLLYQHISSDRVGYSRIEQQRRLFLTLGVDPSEKGRKQLVELSSKLEAVGLLQVSRIYVPELDDSMYEYELHAPLTPNEFFKTQHLTLLLRDKVGKFTVLSLREEFCTEEPPELAQRTFHKEDLSIPFYELFQLNTHVIDYELEQALSEVAPSRQPGYKAPSEEESLNYADIISRFPRISKNRVFVERLRYEHEQMGMINYIVRKYQLSLQDICSLLDEDGMFSDEGDVQLDELQHRANLHFRQGKKRSEDSDRYAKKVIAMRKSVQVSEEEEQAKEEHAVEMEFYLEVPQQFQGKCDIHQYNMMLRNEPYTMMLKKFFPGTVPDNMMDMFEKIDLNYKLPEEVINVLIHYLMSLLVAGTDQRLNRNFVDSIASTMLMKQIDSYEKAVQHIRDQSQFKEKLEQNRASKGTAGGRPRAGGGYAKAGKQKPSIPIIQDVPQGSRVTLEELEEMRKTARKLDGKEETS</sequence>
<keyword evidence="5" id="KW-0067">ATP-binding</keyword>
<dbReference type="InterPro" id="IPR006343">
    <property type="entry name" value="DnaB/C_C"/>
</dbReference>
<dbReference type="OrthoDB" id="2082007at2"/>
<gene>
    <name evidence="5" type="ORF">BVG16_04725</name>
</gene>
<reference evidence="5 6" key="1">
    <citation type="submission" date="2017-01" db="EMBL/GenBank/DDBJ databases">
        <title>Genome analysis of Paenibacillus selenitrireducens ES3-24.</title>
        <authorList>
            <person name="Xu D."/>
            <person name="Yao R."/>
            <person name="Zheng S."/>
        </authorList>
    </citation>
    <scope>NUCLEOTIDE SEQUENCE [LARGE SCALE GENOMIC DNA]</scope>
    <source>
        <strain evidence="5 6">ES3-24</strain>
    </source>
</reference>
<feature type="compositionally biased region" description="Gly residues" evidence="2">
    <location>
        <begin position="457"/>
        <end position="469"/>
    </location>
</feature>
<evidence type="ECO:0000313" key="6">
    <source>
        <dbReference type="Proteomes" id="UP000190188"/>
    </source>
</evidence>
<dbReference type="EMBL" id="MSZX01000002">
    <property type="protein sequence ID" value="OPA80058.1"/>
    <property type="molecule type" value="Genomic_DNA"/>
</dbReference>
<dbReference type="Proteomes" id="UP000190188">
    <property type="component" value="Unassembled WGS sequence"/>
</dbReference>